<dbReference type="AlphaFoldDB" id="A0A383VNA0"/>
<organism evidence="3 4">
    <name type="scientific">Tetradesmus obliquus</name>
    <name type="common">Green alga</name>
    <name type="synonym">Acutodesmus obliquus</name>
    <dbReference type="NCBI Taxonomy" id="3088"/>
    <lineage>
        <taxon>Eukaryota</taxon>
        <taxon>Viridiplantae</taxon>
        <taxon>Chlorophyta</taxon>
        <taxon>core chlorophytes</taxon>
        <taxon>Chlorophyceae</taxon>
        <taxon>CS clade</taxon>
        <taxon>Sphaeropleales</taxon>
        <taxon>Scenedesmaceae</taxon>
        <taxon>Tetradesmus</taxon>
    </lineage>
</organism>
<accession>A0A383VNA0</accession>
<dbReference type="Pfam" id="PF00293">
    <property type="entry name" value="NUDIX"/>
    <property type="match status" value="1"/>
</dbReference>
<dbReference type="Proteomes" id="UP000256970">
    <property type="component" value="Unassembled WGS sequence"/>
</dbReference>
<dbReference type="InterPro" id="IPR000086">
    <property type="entry name" value="NUDIX_hydrolase_dom"/>
</dbReference>
<feature type="domain" description="Nudix hydrolase" evidence="2">
    <location>
        <begin position="139"/>
        <end position="281"/>
    </location>
</feature>
<keyword evidence="4" id="KW-1185">Reference proteome</keyword>
<dbReference type="Gene3D" id="3.90.79.10">
    <property type="entry name" value="Nucleoside Triphosphate Pyrophosphohydrolase"/>
    <property type="match status" value="1"/>
</dbReference>
<dbReference type="CDD" id="cd03676">
    <property type="entry name" value="NUDIX_Tnr3_like"/>
    <property type="match status" value="1"/>
</dbReference>
<evidence type="ECO:0000313" key="3">
    <source>
        <dbReference type="EMBL" id="SZX66393.1"/>
    </source>
</evidence>
<dbReference type="STRING" id="3088.A0A383VNA0"/>
<evidence type="ECO:0000256" key="1">
    <source>
        <dbReference type="ARBA" id="ARBA00003778"/>
    </source>
</evidence>
<dbReference type="GO" id="GO:0044715">
    <property type="term" value="F:8-oxo-dGDP phosphatase activity"/>
    <property type="evidence" value="ECO:0007669"/>
    <property type="project" value="TreeGrafter"/>
</dbReference>
<proteinExistence type="predicted"/>
<dbReference type="SUPFAM" id="SSF55811">
    <property type="entry name" value="Nudix"/>
    <property type="match status" value="1"/>
</dbReference>
<dbReference type="InterPro" id="IPR015797">
    <property type="entry name" value="NUDIX_hydrolase-like_dom_sf"/>
</dbReference>
<dbReference type="PANTHER" id="PTHR13622:SF8">
    <property type="entry name" value="THIAMIN PYROPHOSPHOKINASE 1"/>
    <property type="match status" value="1"/>
</dbReference>
<sequence length="309" mass="33667">MQPLTGHIPGFLQRIAEVNNGLEDLTAGQLVPFQVDGQRLGYLKQDFMQKLLQFPSVFVLQQQQQAAGSSGQQTLTLAAEHATMQQRSDAVAGVLDSLRKEQGMLTGWRDELYPVSAAFDSPPALLLERAAAPFFGIRAYGVHVNGYVVAADGSKKLWVARRSKSKQTWPGKLDHIVAGGQPYGLSCAANVAKECWEEAGIPAELAAAAAPVGFVSYVSMSEEGLKPDVLLCYDLQLPEDFVPQPQDGEVEEFMLRDLEKVAATISSSTEYKPNCCLVIIDFLVRHGLVAPEEAGYFRMVWGLRAGDPL</sequence>
<gene>
    <name evidence="3" type="ORF">BQ4739_LOCUS6808</name>
</gene>
<dbReference type="EMBL" id="FNXT01000700">
    <property type="protein sequence ID" value="SZX66393.1"/>
    <property type="molecule type" value="Genomic_DNA"/>
</dbReference>
<evidence type="ECO:0000259" key="2">
    <source>
        <dbReference type="PROSITE" id="PS51462"/>
    </source>
</evidence>
<dbReference type="PANTHER" id="PTHR13622">
    <property type="entry name" value="THIAMIN PYROPHOSPHOKINASE"/>
    <property type="match status" value="1"/>
</dbReference>
<dbReference type="FunFam" id="3.90.79.10:FF:000019">
    <property type="entry name" value="Thiamin pyrophosphokinase, putative"/>
    <property type="match status" value="1"/>
</dbReference>
<protein>
    <recommendedName>
        <fullName evidence="2">Nudix hydrolase domain-containing protein</fullName>
    </recommendedName>
</protein>
<dbReference type="Pfam" id="PF15916">
    <property type="entry name" value="DUF4743"/>
    <property type="match status" value="1"/>
</dbReference>
<dbReference type="PROSITE" id="PS51462">
    <property type="entry name" value="NUDIX"/>
    <property type="match status" value="1"/>
</dbReference>
<evidence type="ECO:0000313" key="4">
    <source>
        <dbReference type="Proteomes" id="UP000256970"/>
    </source>
</evidence>
<reference evidence="3 4" key="1">
    <citation type="submission" date="2016-10" db="EMBL/GenBank/DDBJ databases">
        <authorList>
            <person name="Cai Z."/>
        </authorList>
    </citation>
    <scope>NUCLEOTIDE SEQUENCE [LARGE SCALE GENOMIC DNA]</scope>
</reference>
<comment type="function">
    <text evidence="1">Probably mediates the hydrolysis of some nucleoside diphosphate derivatives.</text>
</comment>
<dbReference type="InterPro" id="IPR031804">
    <property type="entry name" value="DUF4743"/>
</dbReference>
<name>A0A383VNA0_TETOB</name>